<dbReference type="Proteomes" id="UP000703269">
    <property type="component" value="Unassembled WGS sequence"/>
</dbReference>
<gene>
    <name evidence="1" type="ORF">PsYK624_005350</name>
</gene>
<comment type="caution">
    <text evidence="1">The sequence shown here is derived from an EMBL/GenBank/DDBJ whole genome shotgun (WGS) entry which is preliminary data.</text>
</comment>
<sequence length="93" mass="10202">MRHRDAPLAWPLAQALRGLSGRLSAQAARAVARARAGRTLSQMIRFIMRISRCLTPSPRASGPDRRGACSRSVHTPPCVRGVSRWTSVVLAER</sequence>
<keyword evidence="2" id="KW-1185">Reference proteome</keyword>
<reference evidence="1 2" key="1">
    <citation type="submission" date="2021-08" db="EMBL/GenBank/DDBJ databases">
        <title>Draft Genome Sequence of Phanerochaete sordida strain YK-624.</title>
        <authorList>
            <person name="Mori T."/>
            <person name="Dohra H."/>
            <person name="Suzuki T."/>
            <person name="Kawagishi H."/>
            <person name="Hirai H."/>
        </authorList>
    </citation>
    <scope>NUCLEOTIDE SEQUENCE [LARGE SCALE GENOMIC DNA]</scope>
    <source>
        <strain evidence="1 2">YK-624</strain>
    </source>
</reference>
<evidence type="ECO:0000313" key="2">
    <source>
        <dbReference type="Proteomes" id="UP000703269"/>
    </source>
</evidence>
<evidence type="ECO:0000313" key="1">
    <source>
        <dbReference type="EMBL" id="GJE84459.1"/>
    </source>
</evidence>
<protein>
    <submittedName>
        <fullName evidence="1">Uncharacterized protein</fullName>
    </submittedName>
</protein>
<organism evidence="1 2">
    <name type="scientific">Phanerochaete sordida</name>
    <dbReference type="NCBI Taxonomy" id="48140"/>
    <lineage>
        <taxon>Eukaryota</taxon>
        <taxon>Fungi</taxon>
        <taxon>Dikarya</taxon>
        <taxon>Basidiomycota</taxon>
        <taxon>Agaricomycotina</taxon>
        <taxon>Agaricomycetes</taxon>
        <taxon>Polyporales</taxon>
        <taxon>Phanerochaetaceae</taxon>
        <taxon>Phanerochaete</taxon>
    </lineage>
</organism>
<proteinExistence type="predicted"/>
<dbReference type="AlphaFoldDB" id="A0A9P3L7G4"/>
<name>A0A9P3L7G4_9APHY</name>
<accession>A0A9P3L7G4</accession>
<dbReference type="EMBL" id="BPQB01000001">
    <property type="protein sequence ID" value="GJE84459.1"/>
    <property type="molecule type" value="Genomic_DNA"/>
</dbReference>